<dbReference type="Proteomes" id="UP000186804">
    <property type="component" value="Unassembled WGS sequence"/>
</dbReference>
<dbReference type="EMBL" id="LRBS01000038">
    <property type="protein sequence ID" value="OII77382.1"/>
    <property type="molecule type" value="Genomic_DNA"/>
</dbReference>
<feature type="domain" description="J" evidence="1">
    <location>
        <begin position="135"/>
        <end position="206"/>
    </location>
</feature>
<dbReference type="PRINTS" id="PR00625">
    <property type="entry name" value="JDOMAIN"/>
</dbReference>
<dbReference type="InterPro" id="IPR050817">
    <property type="entry name" value="DjlA_DnaK_co-chaperone"/>
</dbReference>
<dbReference type="CDD" id="cd06257">
    <property type="entry name" value="DnaJ"/>
    <property type="match status" value="1"/>
</dbReference>
<dbReference type="OrthoDB" id="10250354at2759"/>
<evidence type="ECO:0000259" key="1">
    <source>
        <dbReference type="PROSITE" id="PS50076"/>
    </source>
</evidence>
<organism evidence="2 3">
    <name type="scientific">Cryptosporidium andersoni</name>
    <dbReference type="NCBI Taxonomy" id="117008"/>
    <lineage>
        <taxon>Eukaryota</taxon>
        <taxon>Sar</taxon>
        <taxon>Alveolata</taxon>
        <taxon>Apicomplexa</taxon>
        <taxon>Conoidasida</taxon>
        <taxon>Coccidia</taxon>
        <taxon>Eucoccidiorida</taxon>
        <taxon>Eimeriorina</taxon>
        <taxon>Cryptosporidiidae</taxon>
        <taxon>Cryptosporidium</taxon>
    </lineage>
</organism>
<dbReference type="InterPro" id="IPR036869">
    <property type="entry name" value="J_dom_sf"/>
</dbReference>
<name>A0A1J4MT92_9CRYT</name>
<dbReference type="PROSITE" id="PS00636">
    <property type="entry name" value="DNAJ_1"/>
    <property type="match status" value="1"/>
</dbReference>
<dbReference type="AlphaFoldDB" id="A0A1J4MT92"/>
<gene>
    <name evidence="2" type="ORF">cand_009670</name>
</gene>
<dbReference type="SUPFAM" id="SSF46565">
    <property type="entry name" value="Chaperone J-domain"/>
    <property type="match status" value="1"/>
</dbReference>
<accession>A0A1J4MT92</accession>
<proteinExistence type="predicted"/>
<dbReference type="GeneID" id="92365152"/>
<dbReference type="InterPro" id="IPR001623">
    <property type="entry name" value="DnaJ_domain"/>
</dbReference>
<dbReference type="Pfam" id="PF00226">
    <property type="entry name" value="DnaJ"/>
    <property type="match status" value="1"/>
</dbReference>
<protein>
    <recommendedName>
        <fullName evidence="1">J domain-containing protein</fullName>
    </recommendedName>
</protein>
<dbReference type="Gene3D" id="1.10.287.110">
    <property type="entry name" value="DnaJ domain"/>
    <property type="match status" value="1"/>
</dbReference>
<reference evidence="2 3" key="1">
    <citation type="submission" date="2016-10" db="EMBL/GenBank/DDBJ databases">
        <title>Reductive evolution of mitochondrial metabolism and differential evolution of invasion-related proteins in Cryptosporidium.</title>
        <authorList>
            <person name="Liu S."/>
            <person name="Roellig D.M."/>
            <person name="Guo Y."/>
            <person name="Li N."/>
            <person name="Frace M.A."/>
            <person name="Tang K."/>
            <person name="Zhang L."/>
            <person name="Feng Y."/>
            <person name="Xiao L."/>
        </authorList>
    </citation>
    <scope>NUCLEOTIDE SEQUENCE [LARGE SCALE GENOMIC DNA]</scope>
    <source>
        <strain evidence="2">30847</strain>
    </source>
</reference>
<keyword evidence="3" id="KW-1185">Reference proteome</keyword>
<evidence type="ECO:0000313" key="2">
    <source>
        <dbReference type="EMBL" id="OII77382.1"/>
    </source>
</evidence>
<sequence>MFHKRLREYHKISSIQHGNNIKQGNNTDLEHERVLDSTISNNWTYSPSYSASVEKIDTSSSYVKSLQTLKSPKDLSLEDILSDYVEIYPKKLRNSQNSSPFRKYIGTKSPINSNKELPEFPKSPNTYKNNKLSYKYYDTLGISQGSTIEQIKRAYRNKATKLHPDKNRHNLSYGDNTVATTAFQELQEAYELLSNQTKKAIYDEYGDDALKFGLFNHLRDVLPSKEEIQLKNTFFNTNNVPWSLYWMDIIESLFINPLTQRQGAELHSLNALGISMNLYEELLKVTFKYIRKSEDIPRKYFESPLIFPQSPDLYKRKFKIVPSIFSRLNENLESVPVEYSNFNYIQIFRKPNDLLINSNKNIESEYESIFNLNKQNIGSIFGFISTNSESAWKELIISSKRQYKVNSTISQTNSLKRQLQKIISKYNWIIVLFVPESFLPFSDSELLLQLQNDTFKRQKNRFQDISNKSDFTKEIESLNIDELLVFPVPLYKPKVSDTNNQPQIIIRPYSYHIYSIIQQILLISNDETHFIPIEIESTD</sequence>
<dbReference type="SMART" id="SM00271">
    <property type="entry name" value="DnaJ"/>
    <property type="match status" value="1"/>
</dbReference>
<evidence type="ECO:0000313" key="3">
    <source>
        <dbReference type="Proteomes" id="UP000186804"/>
    </source>
</evidence>
<comment type="caution">
    <text evidence="2">The sequence shown here is derived from an EMBL/GenBank/DDBJ whole genome shotgun (WGS) entry which is preliminary data.</text>
</comment>
<dbReference type="RefSeq" id="XP_067069228.1">
    <property type="nucleotide sequence ID" value="XM_067211207.1"/>
</dbReference>
<dbReference type="VEuPathDB" id="CryptoDB:cand_009670"/>
<dbReference type="InterPro" id="IPR018253">
    <property type="entry name" value="DnaJ_domain_CS"/>
</dbReference>
<dbReference type="PANTHER" id="PTHR24074">
    <property type="entry name" value="CO-CHAPERONE PROTEIN DJLA"/>
    <property type="match status" value="1"/>
</dbReference>
<dbReference type="PROSITE" id="PS50076">
    <property type="entry name" value="DNAJ_2"/>
    <property type="match status" value="1"/>
</dbReference>